<evidence type="ECO:0000256" key="2">
    <source>
        <dbReference type="ARBA" id="ARBA00004613"/>
    </source>
</evidence>
<dbReference type="InterPro" id="IPR040234">
    <property type="entry name" value="QC/QCL"/>
</dbReference>
<evidence type="ECO:0000256" key="11">
    <source>
        <dbReference type="ARBA" id="ARBA00023315"/>
    </source>
</evidence>
<gene>
    <name evidence="14" type="ORF">V9T40_001848</name>
</gene>
<keyword evidence="8" id="KW-0479">Metal-binding</keyword>
<dbReference type="GO" id="GO:0016603">
    <property type="term" value="F:glutaminyl-peptide cyclotransferase activity"/>
    <property type="evidence" value="ECO:0007669"/>
    <property type="project" value="UniProtKB-EC"/>
</dbReference>
<name>A0AAN9Y4S5_9HEMI</name>
<evidence type="ECO:0000256" key="8">
    <source>
        <dbReference type="ARBA" id="ARBA00022723"/>
    </source>
</evidence>
<dbReference type="EMBL" id="JBBCAQ010000022">
    <property type="protein sequence ID" value="KAK7590235.1"/>
    <property type="molecule type" value="Genomic_DNA"/>
</dbReference>
<evidence type="ECO:0000256" key="12">
    <source>
        <dbReference type="ARBA" id="ARBA00057903"/>
    </source>
</evidence>
<evidence type="ECO:0000256" key="4">
    <source>
        <dbReference type="ARBA" id="ARBA00012012"/>
    </source>
</evidence>
<evidence type="ECO:0000256" key="5">
    <source>
        <dbReference type="ARBA" id="ARBA00016861"/>
    </source>
</evidence>
<keyword evidence="9" id="KW-0862">Zinc</keyword>
<proteinExistence type="inferred from homology"/>
<dbReference type="SUPFAM" id="SSF53187">
    <property type="entry name" value="Zn-dependent exopeptidases"/>
    <property type="match status" value="1"/>
</dbReference>
<keyword evidence="11" id="KW-0012">Acyltransferase</keyword>
<evidence type="ECO:0000256" key="7">
    <source>
        <dbReference type="ARBA" id="ARBA00022679"/>
    </source>
</evidence>
<dbReference type="GO" id="GO:0008270">
    <property type="term" value="F:zinc ion binding"/>
    <property type="evidence" value="ECO:0007669"/>
    <property type="project" value="TreeGrafter"/>
</dbReference>
<dbReference type="InterPro" id="IPR007484">
    <property type="entry name" value="Peptidase_M28"/>
</dbReference>
<reference evidence="14 15" key="1">
    <citation type="submission" date="2024-03" db="EMBL/GenBank/DDBJ databases">
        <title>Adaptation during the transition from Ophiocordyceps entomopathogen to insect associate is accompanied by gene loss and intensified selection.</title>
        <authorList>
            <person name="Ward C.M."/>
            <person name="Onetto C.A."/>
            <person name="Borneman A.R."/>
        </authorList>
    </citation>
    <scope>NUCLEOTIDE SEQUENCE [LARGE SCALE GENOMIC DNA]</scope>
    <source>
        <strain evidence="14">AWRI1</strain>
        <tissue evidence="14">Single Adult Female</tissue>
    </source>
</reference>
<comment type="subcellular location">
    <subcellularLocation>
        <location evidence="2">Secreted</location>
    </subcellularLocation>
</comment>
<evidence type="ECO:0000256" key="6">
    <source>
        <dbReference type="ARBA" id="ARBA00022525"/>
    </source>
</evidence>
<dbReference type="CDD" id="cd03880">
    <property type="entry name" value="M28_QC_like"/>
    <property type="match status" value="1"/>
</dbReference>
<comment type="caution">
    <text evidence="14">The sequence shown here is derived from an EMBL/GenBank/DDBJ whole genome shotgun (WGS) entry which is preliminary data.</text>
</comment>
<dbReference type="Gene3D" id="3.40.630.10">
    <property type="entry name" value="Zn peptidases"/>
    <property type="match status" value="1"/>
</dbReference>
<evidence type="ECO:0000256" key="10">
    <source>
        <dbReference type="ARBA" id="ARBA00023157"/>
    </source>
</evidence>
<dbReference type="PANTHER" id="PTHR12283">
    <property type="entry name" value="GLUTAMINYL-PEPTIDE CYCLOTRANSFERASE"/>
    <property type="match status" value="1"/>
</dbReference>
<keyword evidence="10" id="KW-1015">Disulfide bond</keyword>
<keyword evidence="6" id="KW-0964">Secreted</keyword>
<dbReference type="AlphaFoldDB" id="A0AAN9Y4S5"/>
<organism evidence="14 15">
    <name type="scientific">Parthenolecanium corni</name>
    <dbReference type="NCBI Taxonomy" id="536013"/>
    <lineage>
        <taxon>Eukaryota</taxon>
        <taxon>Metazoa</taxon>
        <taxon>Ecdysozoa</taxon>
        <taxon>Arthropoda</taxon>
        <taxon>Hexapoda</taxon>
        <taxon>Insecta</taxon>
        <taxon>Pterygota</taxon>
        <taxon>Neoptera</taxon>
        <taxon>Paraneoptera</taxon>
        <taxon>Hemiptera</taxon>
        <taxon>Sternorrhyncha</taxon>
        <taxon>Coccoidea</taxon>
        <taxon>Coccidae</taxon>
        <taxon>Parthenolecanium</taxon>
    </lineage>
</organism>
<comment type="catalytic activity">
    <reaction evidence="1">
        <text>N-terminal L-glutaminyl-[peptide] = N-terminal 5-oxo-L-prolyl-[peptide] + NH4(+)</text>
        <dbReference type="Rhea" id="RHEA:23652"/>
        <dbReference type="Rhea" id="RHEA-COMP:11736"/>
        <dbReference type="Rhea" id="RHEA-COMP:11846"/>
        <dbReference type="ChEBI" id="CHEBI:28938"/>
        <dbReference type="ChEBI" id="CHEBI:64722"/>
        <dbReference type="ChEBI" id="CHEBI:87215"/>
        <dbReference type="EC" id="2.3.2.5"/>
    </reaction>
</comment>
<keyword evidence="7" id="KW-0808">Transferase</keyword>
<dbReference type="EC" id="2.3.2.5" evidence="4"/>
<dbReference type="Proteomes" id="UP001367676">
    <property type="component" value="Unassembled WGS sequence"/>
</dbReference>
<evidence type="ECO:0000313" key="14">
    <source>
        <dbReference type="EMBL" id="KAK7590235.1"/>
    </source>
</evidence>
<protein>
    <recommendedName>
        <fullName evidence="5">Glutaminyl-peptide cyclotransferase</fullName>
        <ecNumber evidence="4">2.3.2.5</ecNumber>
    </recommendedName>
</protein>
<dbReference type="InterPro" id="IPR037457">
    <property type="entry name" value="M28_QC"/>
</dbReference>
<keyword evidence="15" id="KW-1185">Reference proteome</keyword>
<comment type="function">
    <text evidence="12">Acts as a glutaminyl-peptide cyclotransferase. Responsible for the biosynthesis of pyroglutamyl peptides. Might be more efficient in the conversion of tri and tetrapeptides in vitro. Might have a relative preference for substrates containing hydrophobic amino acids in vitro.</text>
</comment>
<dbReference type="GO" id="GO:0005576">
    <property type="term" value="C:extracellular region"/>
    <property type="evidence" value="ECO:0007669"/>
    <property type="project" value="UniProtKB-SubCell"/>
</dbReference>
<accession>A0AAN9Y4S5</accession>
<sequence length="338" mass="38834">MLMLVPFIERPRPQAAFRLDVEKKNHVPAQITDANLAAVAKSISIDEFKKILKPILRERIVGSAAHEEVRNYIVGEFKNLKWTTELDSFYDETPNQGTLQFTNIIATYNPQAVRFLVLACHYDSKIFDFVFIAATDSAVPCAMLIYLAKSLNSTLSQMKSSVSLKLIFFDGEEAFVDWSKTDSLYGSRHLASLMESRMYNFNSASFNDLERMDMLILLDLLGTSAPTFYSMYPATHRWHKLLVSTEKRLRTKNLLEADTRSRSTYFLDRTLYDSTIEDDHIPFVEKDVDALHIIPVPFPREWHTKNDDESVINYSTVKNLIVIFKAFIIQYLDGHSST</sequence>
<evidence type="ECO:0000313" key="15">
    <source>
        <dbReference type="Proteomes" id="UP001367676"/>
    </source>
</evidence>
<dbReference type="Pfam" id="PF04389">
    <property type="entry name" value="Peptidase_M28"/>
    <property type="match status" value="1"/>
</dbReference>
<evidence type="ECO:0000256" key="9">
    <source>
        <dbReference type="ARBA" id="ARBA00022833"/>
    </source>
</evidence>
<evidence type="ECO:0000256" key="3">
    <source>
        <dbReference type="ARBA" id="ARBA00006014"/>
    </source>
</evidence>
<comment type="similarity">
    <text evidence="3">Belongs to the glutaminyl-peptide cyclotransferase family.</text>
</comment>
<evidence type="ECO:0000256" key="1">
    <source>
        <dbReference type="ARBA" id="ARBA00000001"/>
    </source>
</evidence>
<dbReference type="PANTHER" id="PTHR12283:SF6">
    <property type="entry name" value="GLUTAMINYL-PEPTIDE CYCLOTRANSFERASE-RELATED"/>
    <property type="match status" value="1"/>
</dbReference>
<feature type="domain" description="Peptidase M28" evidence="13">
    <location>
        <begin position="103"/>
        <end position="321"/>
    </location>
</feature>
<dbReference type="FunFam" id="3.40.630.10:FF:000029">
    <property type="entry name" value="Glutaminyl-peptide cyclotransferase"/>
    <property type="match status" value="1"/>
</dbReference>
<evidence type="ECO:0000259" key="13">
    <source>
        <dbReference type="Pfam" id="PF04389"/>
    </source>
</evidence>